<accession>A0ACC3SLG9</accession>
<evidence type="ECO:0000313" key="2">
    <source>
        <dbReference type="Proteomes" id="UP001320706"/>
    </source>
</evidence>
<sequence length="588" mass="63992">MSPPISPFESHRKEILELAADEGHDADIPSNAGWVTDAEDAEKAPRSPTHSSEDRDLEKGELRSSIDKTATQPTASTTEQAPPADPNIVDWDGPDDPANPMNFTPRTKAIHIAVLSFTTLIPPLASSMFAPGVPEVLTTFHTTSSTLATFVVSVFLLGFALGPLLISPLSELYGRWKVYVICSVGFVVFTVACAVANSMGQLIAFRFLSGCFGVAPITIGGGTIADMIPQERRGAIMAIWAMGPLIGPVIGPVAGGYLAGDEGWRWVFWVLAIAAGICGFLLTFCTRETYAPVLLARKVALLRKETGNESLRSKYDNGLVPAELFKRAIVRPSRMLLFSPIVAAMSVYMAVVYGILYLLFTTFTFVFTENYSFTERNVGLVYIGCGIGMLSGLVLLGATSDRIALALAKKNNDGAMKPEYRLPGLFVMGPFIPAGLFLYGWSAQYAVQWAVPLLGTLFVGLGMLGVFMCIQTYLVDAFTVHAASAIAANTVLRSVLGALLPLAGLKMYDVLGLGWGNRCVYLQRSVRRDGVLTFWWQFTGLYQLCSSAHSVHSLQVWREDSAEHADQILIWNFDSRMRYGAQCMRECI</sequence>
<reference evidence="1" key="1">
    <citation type="submission" date="2024-02" db="EMBL/GenBank/DDBJ databases">
        <title>Metagenome Assembled Genome of Zalaria obscura JY119.</title>
        <authorList>
            <person name="Vighnesh L."/>
            <person name="Jagadeeshwari U."/>
            <person name="Venkata Ramana C."/>
            <person name="Sasikala C."/>
        </authorList>
    </citation>
    <scope>NUCLEOTIDE SEQUENCE</scope>
    <source>
        <strain evidence="1">JY119</strain>
    </source>
</reference>
<evidence type="ECO:0000313" key="1">
    <source>
        <dbReference type="EMBL" id="KAK8216877.1"/>
    </source>
</evidence>
<keyword evidence="2" id="KW-1185">Reference proteome</keyword>
<name>A0ACC3SLG9_9PEZI</name>
<proteinExistence type="predicted"/>
<comment type="caution">
    <text evidence="1">The sequence shown here is derived from an EMBL/GenBank/DDBJ whole genome shotgun (WGS) entry which is preliminary data.</text>
</comment>
<dbReference type="EMBL" id="JAMKPW020000007">
    <property type="protein sequence ID" value="KAK8216877.1"/>
    <property type="molecule type" value="Genomic_DNA"/>
</dbReference>
<gene>
    <name evidence="1" type="ORF">M8818_001840</name>
</gene>
<protein>
    <submittedName>
        <fullName evidence="1">Uncharacterized protein</fullName>
    </submittedName>
</protein>
<organism evidence="1 2">
    <name type="scientific">Zalaria obscura</name>
    <dbReference type="NCBI Taxonomy" id="2024903"/>
    <lineage>
        <taxon>Eukaryota</taxon>
        <taxon>Fungi</taxon>
        <taxon>Dikarya</taxon>
        <taxon>Ascomycota</taxon>
        <taxon>Pezizomycotina</taxon>
        <taxon>Dothideomycetes</taxon>
        <taxon>Dothideomycetidae</taxon>
        <taxon>Dothideales</taxon>
        <taxon>Zalariaceae</taxon>
        <taxon>Zalaria</taxon>
    </lineage>
</organism>
<dbReference type="Proteomes" id="UP001320706">
    <property type="component" value="Unassembled WGS sequence"/>
</dbReference>